<dbReference type="AlphaFoldDB" id="A0A3Q0DCB6"/>
<dbReference type="GO" id="GO:0005737">
    <property type="term" value="C:cytoplasm"/>
    <property type="evidence" value="ECO:0007669"/>
    <property type="project" value="TreeGrafter"/>
</dbReference>
<keyword evidence="3" id="KW-1185">Reference proteome</keyword>
<keyword evidence="2" id="KW-0677">Repeat</keyword>
<dbReference type="PANTHER" id="PTHR14224">
    <property type="entry name" value="SIMILAR TO PREFERENTIALLY EXPRESSED ANTIGEN IN MELANOMA-LIKE 3"/>
    <property type="match status" value="1"/>
</dbReference>
<evidence type="ECO:0000313" key="3">
    <source>
        <dbReference type="Proteomes" id="UP000189704"/>
    </source>
</evidence>
<protein>
    <submittedName>
        <fullName evidence="4">PRAME family member 12-like</fullName>
    </submittedName>
</protein>
<evidence type="ECO:0000256" key="1">
    <source>
        <dbReference type="ARBA" id="ARBA00022614"/>
    </source>
</evidence>
<keyword evidence="1" id="KW-0433">Leucine-rich repeat</keyword>
<gene>
    <name evidence="4" type="primary">LOC110594365</name>
</gene>
<proteinExistence type="predicted"/>
<name>A0A3Q0DCB6_CARSF</name>
<dbReference type="GeneID" id="110594365"/>
<evidence type="ECO:0000313" key="4">
    <source>
        <dbReference type="RefSeq" id="XP_021561634.1"/>
    </source>
</evidence>
<reference evidence="4" key="1">
    <citation type="submission" date="2025-08" db="UniProtKB">
        <authorList>
            <consortium name="RefSeq"/>
        </authorList>
    </citation>
    <scope>IDENTIFICATION</scope>
</reference>
<evidence type="ECO:0000256" key="2">
    <source>
        <dbReference type="ARBA" id="ARBA00022737"/>
    </source>
</evidence>
<dbReference type="InterPro" id="IPR050694">
    <property type="entry name" value="LRRC14/PRAME"/>
</dbReference>
<accession>A0A3Q0DCB6</accession>
<dbReference type="KEGG" id="csyr:110594365"/>
<dbReference type="Proteomes" id="UP000189704">
    <property type="component" value="Unplaced"/>
</dbReference>
<sequence>MKRALCCVLTSLVNTNGPVSNFLLVKGFFLNSGSGNSQHNTILPALSHCSQLTAFSFCGNPISMVALETLLRHTVRLSKLSLELYPVPPGCYAQGVLH</sequence>
<dbReference type="RefSeq" id="XP_021561634.1">
    <property type="nucleotide sequence ID" value="XM_021705959.1"/>
</dbReference>
<organism evidence="3 4">
    <name type="scientific">Carlito syrichta</name>
    <name type="common">Philippine tarsier</name>
    <name type="synonym">Tarsius syrichta</name>
    <dbReference type="NCBI Taxonomy" id="1868482"/>
    <lineage>
        <taxon>Eukaryota</taxon>
        <taxon>Metazoa</taxon>
        <taxon>Chordata</taxon>
        <taxon>Craniata</taxon>
        <taxon>Vertebrata</taxon>
        <taxon>Euteleostomi</taxon>
        <taxon>Mammalia</taxon>
        <taxon>Eutheria</taxon>
        <taxon>Euarchontoglires</taxon>
        <taxon>Primates</taxon>
        <taxon>Haplorrhini</taxon>
        <taxon>Tarsiiformes</taxon>
        <taxon>Tarsiidae</taxon>
        <taxon>Carlito</taxon>
    </lineage>
</organism>
<dbReference type="PANTHER" id="PTHR14224:SF19">
    <property type="entry name" value="PRAME FAMILY MEMBER 11-RELATED"/>
    <property type="match status" value="1"/>
</dbReference>